<dbReference type="InterPro" id="IPR005828">
    <property type="entry name" value="MFS_sugar_transport-like"/>
</dbReference>
<proteinExistence type="inferred from homology"/>
<dbReference type="InterPro" id="IPR050360">
    <property type="entry name" value="MFS_Sugar_Transporters"/>
</dbReference>
<keyword evidence="3 6" id="KW-0812">Transmembrane</keyword>
<organism evidence="8 9">
    <name type="scientific">Mortierella alpina</name>
    <name type="common">Oleaginous fungus</name>
    <name type="synonym">Mortierella renispora</name>
    <dbReference type="NCBI Taxonomy" id="64518"/>
    <lineage>
        <taxon>Eukaryota</taxon>
        <taxon>Fungi</taxon>
        <taxon>Fungi incertae sedis</taxon>
        <taxon>Mucoromycota</taxon>
        <taxon>Mortierellomycotina</taxon>
        <taxon>Mortierellomycetes</taxon>
        <taxon>Mortierellales</taxon>
        <taxon>Mortierellaceae</taxon>
        <taxon>Mortierella</taxon>
    </lineage>
</organism>
<feature type="transmembrane region" description="Helical" evidence="6">
    <location>
        <begin position="131"/>
        <end position="152"/>
    </location>
</feature>
<dbReference type="PANTHER" id="PTHR48022:SF35">
    <property type="entry name" value="MAJOR FACILITATOR SUPERFAMILY (MFS) PROFILE DOMAIN-CONTAINING PROTEIN"/>
    <property type="match status" value="1"/>
</dbReference>
<dbReference type="GO" id="GO:0016020">
    <property type="term" value="C:membrane"/>
    <property type="evidence" value="ECO:0007669"/>
    <property type="project" value="UniProtKB-SubCell"/>
</dbReference>
<feature type="transmembrane region" description="Helical" evidence="6">
    <location>
        <begin position="105"/>
        <end position="125"/>
    </location>
</feature>
<evidence type="ECO:0000256" key="5">
    <source>
        <dbReference type="ARBA" id="ARBA00023136"/>
    </source>
</evidence>
<evidence type="ECO:0000256" key="1">
    <source>
        <dbReference type="ARBA" id="ARBA00004141"/>
    </source>
</evidence>
<comment type="subcellular location">
    <subcellularLocation>
        <location evidence="1">Membrane</location>
        <topology evidence="1">Multi-pass membrane protein</topology>
    </subcellularLocation>
</comment>
<reference evidence="8" key="1">
    <citation type="submission" date="2021-07" db="EMBL/GenBank/DDBJ databases">
        <title>Draft genome of Mortierella alpina, strain LL118, isolated from an aspen leaf litter sample.</title>
        <authorList>
            <person name="Yang S."/>
            <person name="Vinatzer B.A."/>
        </authorList>
    </citation>
    <scope>NUCLEOTIDE SEQUENCE</scope>
    <source>
        <strain evidence="8">LL118</strain>
    </source>
</reference>
<gene>
    <name evidence="8" type="ORF">KVV02_003426</name>
</gene>
<evidence type="ECO:0000256" key="3">
    <source>
        <dbReference type="ARBA" id="ARBA00022692"/>
    </source>
</evidence>
<dbReference type="Proteomes" id="UP000717515">
    <property type="component" value="Unassembled WGS sequence"/>
</dbReference>
<accession>A0A9P8CXZ1</accession>
<feature type="transmembrane region" description="Helical" evidence="6">
    <location>
        <begin position="12"/>
        <end position="38"/>
    </location>
</feature>
<comment type="similarity">
    <text evidence="2">Belongs to the major facilitator superfamily. Sugar transporter (TC 2.A.1.1) family.</text>
</comment>
<dbReference type="GO" id="GO:0005351">
    <property type="term" value="F:carbohydrate:proton symporter activity"/>
    <property type="evidence" value="ECO:0007669"/>
    <property type="project" value="TreeGrafter"/>
</dbReference>
<evidence type="ECO:0000256" key="4">
    <source>
        <dbReference type="ARBA" id="ARBA00022989"/>
    </source>
</evidence>
<keyword evidence="4 6" id="KW-1133">Transmembrane helix</keyword>
<evidence type="ECO:0000313" key="8">
    <source>
        <dbReference type="EMBL" id="KAG9322899.1"/>
    </source>
</evidence>
<feature type="transmembrane region" description="Helical" evidence="6">
    <location>
        <begin position="58"/>
        <end position="85"/>
    </location>
</feature>
<evidence type="ECO:0000256" key="6">
    <source>
        <dbReference type="SAM" id="Phobius"/>
    </source>
</evidence>
<dbReference type="AlphaFoldDB" id="A0A9P8CXZ1"/>
<dbReference type="InterPro" id="IPR005829">
    <property type="entry name" value="Sugar_transporter_CS"/>
</dbReference>
<dbReference type="PANTHER" id="PTHR48022">
    <property type="entry name" value="PLASTIDIC GLUCOSE TRANSPORTER 4"/>
    <property type="match status" value="1"/>
</dbReference>
<dbReference type="Pfam" id="PF00083">
    <property type="entry name" value="Sugar_tr"/>
    <property type="match status" value="1"/>
</dbReference>
<feature type="domain" description="Major facilitator superfamily (MFS) profile" evidence="7">
    <location>
        <begin position="1"/>
        <end position="206"/>
    </location>
</feature>
<evidence type="ECO:0000259" key="7">
    <source>
        <dbReference type="PROSITE" id="PS50850"/>
    </source>
</evidence>
<keyword evidence="5 6" id="KW-0472">Membrane</keyword>
<evidence type="ECO:0000313" key="9">
    <source>
        <dbReference type="Proteomes" id="UP000717515"/>
    </source>
</evidence>
<dbReference type="PROSITE" id="PS00217">
    <property type="entry name" value="SUGAR_TRANSPORT_2"/>
    <property type="match status" value="1"/>
</dbReference>
<name>A0A9P8CXZ1_MORAP</name>
<dbReference type="InterPro" id="IPR020846">
    <property type="entry name" value="MFS_dom"/>
</dbReference>
<dbReference type="Gene3D" id="1.20.1250.20">
    <property type="entry name" value="MFS general substrate transporter like domains"/>
    <property type="match status" value="1"/>
</dbReference>
<sequence>MGNYALMNSVYVLGGFATMGGMLFVFDISSMSGVVGTARYQEYFKHPSSSLQGGICAAVNAGMLIVGRIINGVAVGLASMIVPVYQSEIAPKEIRGRIVSLQQWAITWGILIQYFIQYGCSYIQSDAAFRIPWGIQVVPGLILLCGTLLFPYSPRWLADQNRSEEALEVLVNLRANGDKNDPAVVAEFKEIQDAITLTPPGCSLLR</sequence>
<dbReference type="SUPFAM" id="SSF103473">
    <property type="entry name" value="MFS general substrate transporter"/>
    <property type="match status" value="1"/>
</dbReference>
<comment type="caution">
    <text evidence="8">The sequence shown here is derived from an EMBL/GenBank/DDBJ whole genome shotgun (WGS) entry which is preliminary data.</text>
</comment>
<dbReference type="EMBL" id="JAIFTL010000124">
    <property type="protein sequence ID" value="KAG9322899.1"/>
    <property type="molecule type" value="Genomic_DNA"/>
</dbReference>
<protein>
    <recommendedName>
        <fullName evidence="7">Major facilitator superfamily (MFS) profile domain-containing protein</fullName>
    </recommendedName>
</protein>
<dbReference type="InterPro" id="IPR036259">
    <property type="entry name" value="MFS_trans_sf"/>
</dbReference>
<dbReference type="PROSITE" id="PS50850">
    <property type="entry name" value="MFS"/>
    <property type="match status" value="1"/>
</dbReference>
<evidence type="ECO:0000256" key="2">
    <source>
        <dbReference type="ARBA" id="ARBA00010992"/>
    </source>
</evidence>